<dbReference type="Proteomes" id="UP000054097">
    <property type="component" value="Unassembled WGS sequence"/>
</dbReference>
<reference evidence="4" key="2">
    <citation type="submission" date="2015-01" db="EMBL/GenBank/DDBJ databases">
        <title>Evolutionary Origins and Diversification of the Mycorrhizal Mutualists.</title>
        <authorList>
            <consortium name="DOE Joint Genome Institute"/>
            <consortium name="Mycorrhizal Genomics Consortium"/>
            <person name="Kohler A."/>
            <person name="Kuo A."/>
            <person name="Nagy L.G."/>
            <person name="Floudas D."/>
            <person name="Copeland A."/>
            <person name="Barry K.W."/>
            <person name="Cichocki N."/>
            <person name="Veneault-Fourrey C."/>
            <person name="LaButti K."/>
            <person name="Lindquist E.A."/>
            <person name="Lipzen A."/>
            <person name="Lundell T."/>
            <person name="Morin E."/>
            <person name="Murat C."/>
            <person name="Riley R."/>
            <person name="Ohm R."/>
            <person name="Sun H."/>
            <person name="Tunlid A."/>
            <person name="Henrissat B."/>
            <person name="Grigoriev I.V."/>
            <person name="Hibbett D.S."/>
            <person name="Martin F."/>
        </authorList>
    </citation>
    <scope>NUCLEOTIDE SEQUENCE [LARGE SCALE GENOMIC DNA]</scope>
    <source>
        <strain evidence="4">MAFF 305830</strain>
    </source>
</reference>
<sequence>MARKQKPVQNIPQAYIEEVEDIPEDEQMRLVEQSGVLRLPHKDESARKAGKQEEASLANEIFDTIILLIPFSCLYIGMDIMIKQQYAQHPGLKEEFGQLVNAFPIMALFIFYTNRYKNTIILQGAMTLASIAAGSHMIYLINKAPWGTVIRQCPPLGVIWVYTVVQLQLTYACVALLAVFGYVRYNALKVLF</sequence>
<reference evidence="3 4" key="1">
    <citation type="submission" date="2014-04" db="EMBL/GenBank/DDBJ databases">
        <authorList>
            <consortium name="DOE Joint Genome Institute"/>
            <person name="Kuo A."/>
            <person name="Zuccaro A."/>
            <person name="Kohler A."/>
            <person name="Nagy L.G."/>
            <person name="Floudas D."/>
            <person name="Copeland A."/>
            <person name="Barry K.W."/>
            <person name="Cichocki N."/>
            <person name="Veneault-Fourrey C."/>
            <person name="LaButti K."/>
            <person name="Lindquist E.A."/>
            <person name="Lipzen A."/>
            <person name="Lundell T."/>
            <person name="Morin E."/>
            <person name="Murat C."/>
            <person name="Sun H."/>
            <person name="Tunlid A."/>
            <person name="Henrissat B."/>
            <person name="Grigoriev I.V."/>
            <person name="Hibbett D.S."/>
            <person name="Martin F."/>
            <person name="Nordberg H.P."/>
            <person name="Cantor M.N."/>
            <person name="Hua S.X."/>
        </authorList>
    </citation>
    <scope>NUCLEOTIDE SEQUENCE [LARGE SCALE GENOMIC DNA]</scope>
    <source>
        <strain evidence="3 4">MAFF 305830</strain>
    </source>
</reference>
<feature type="domain" description="DUF7719" evidence="2">
    <location>
        <begin position="124"/>
        <end position="188"/>
    </location>
</feature>
<evidence type="ECO:0000256" key="1">
    <source>
        <dbReference type="SAM" id="Phobius"/>
    </source>
</evidence>
<keyword evidence="1" id="KW-0472">Membrane</keyword>
<dbReference type="Pfam" id="PF24841">
    <property type="entry name" value="DUF7719"/>
    <property type="match status" value="1"/>
</dbReference>
<keyword evidence="1" id="KW-1133">Transmembrane helix</keyword>
<keyword evidence="1" id="KW-0812">Transmembrane</keyword>
<feature type="transmembrane region" description="Helical" evidence="1">
    <location>
        <begin position="57"/>
        <end position="77"/>
    </location>
</feature>
<evidence type="ECO:0000313" key="4">
    <source>
        <dbReference type="Proteomes" id="UP000054097"/>
    </source>
</evidence>
<dbReference type="PANTHER" id="PTHR37846">
    <property type="entry name" value="YALI0B21296P"/>
    <property type="match status" value="1"/>
</dbReference>
<accession>A0A0C3AHS2</accession>
<dbReference type="PANTHER" id="PTHR37846:SF1">
    <property type="entry name" value="DEACETYLASE-LIKE PROTEIN"/>
    <property type="match status" value="1"/>
</dbReference>
<feature type="transmembrane region" description="Helical" evidence="1">
    <location>
        <begin position="97"/>
        <end position="113"/>
    </location>
</feature>
<dbReference type="AlphaFoldDB" id="A0A0C3AHS2"/>
<organism evidence="3 4">
    <name type="scientific">Serendipita vermifera MAFF 305830</name>
    <dbReference type="NCBI Taxonomy" id="933852"/>
    <lineage>
        <taxon>Eukaryota</taxon>
        <taxon>Fungi</taxon>
        <taxon>Dikarya</taxon>
        <taxon>Basidiomycota</taxon>
        <taxon>Agaricomycotina</taxon>
        <taxon>Agaricomycetes</taxon>
        <taxon>Sebacinales</taxon>
        <taxon>Serendipitaceae</taxon>
        <taxon>Serendipita</taxon>
    </lineage>
</organism>
<evidence type="ECO:0000259" key="2">
    <source>
        <dbReference type="Pfam" id="PF24841"/>
    </source>
</evidence>
<dbReference type="OrthoDB" id="5597489at2759"/>
<feature type="transmembrane region" description="Helical" evidence="1">
    <location>
        <begin position="120"/>
        <end position="139"/>
    </location>
</feature>
<dbReference type="InterPro" id="IPR056136">
    <property type="entry name" value="DUF7719"/>
</dbReference>
<dbReference type="STRING" id="933852.A0A0C3AHS2"/>
<evidence type="ECO:0000313" key="3">
    <source>
        <dbReference type="EMBL" id="KIM19609.1"/>
    </source>
</evidence>
<name>A0A0C3AHS2_SERVB</name>
<keyword evidence="4" id="KW-1185">Reference proteome</keyword>
<gene>
    <name evidence="3" type="ORF">M408DRAFT_334332</name>
</gene>
<proteinExistence type="predicted"/>
<dbReference type="EMBL" id="KN824603">
    <property type="protein sequence ID" value="KIM19609.1"/>
    <property type="molecule type" value="Genomic_DNA"/>
</dbReference>
<feature type="transmembrane region" description="Helical" evidence="1">
    <location>
        <begin position="159"/>
        <end position="183"/>
    </location>
</feature>
<protein>
    <recommendedName>
        <fullName evidence="2">DUF7719 domain-containing protein</fullName>
    </recommendedName>
</protein>
<dbReference type="HOGENOM" id="CLU_074873_1_0_1"/>